<dbReference type="Gene3D" id="3.55.40.20">
    <property type="entry name" value="Iron/manganese superoxide dismutase, C-terminal domain"/>
    <property type="match status" value="1"/>
</dbReference>
<gene>
    <name evidence="6" type="ORF">A2917_03410</name>
</gene>
<organism evidence="6 7">
    <name type="scientific">Candidatus Nomurabacteria bacterium RIFCSPLOWO2_01_FULL_42_17</name>
    <dbReference type="NCBI Taxonomy" id="1801780"/>
    <lineage>
        <taxon>Bacteria</taxon>
        <taxon>Candidatus Nomuraibacteriota</taxon>
    </lineage>
</organism>
<protein>
    <recommendedName>
        <fullName evidence="2">superoxide dismutase</fullName>
        <ecNumber evidence="2">1.15.1.1</ecNumber>
    </recommendedName>
</protein>
<evidence type="ECO:0000259" key="5">
    <source>
        <dbReference type="Pfam" id="PF02777"/>
    </source>
</evidence>
<dbReference type="STRING" id="1801780.A2917_03410"/>
<evidence type="ECO:0000256" key="1">
    <source>
        <dbReference type="ARBA" id="ARBA00008714"/>
    </source>
</evidence>
<proteinExistence type="inferred from homology"/>
<dbReference type="Proteomes" id="UP000178104">
    <property type="component" value="Unassembled WGS sequence"/>
</dbReference>
<sequence length="197" mass="22959">MKKFEEIKFNIGTLEGISAKNVEEHLKLYAGYVKSTNLIVEKIGELMSDPEKNMYILGELQRRFSFEFNGIRNHEYYFKSLEGGKKALPANSKLKAAIEKQAPSFDLWLTSFKILAMTRGVGWAVLGYDKKTDQFVHIWIDEQHLGQLNGVEWILGLDMWEHAFVYDYPTSEKKKYVEAFFENLNWEVIEENFAKAK</sequence>
<dbReference type="GO" id="GO:0046872">
    <property type="term" value="F:metal ion binding"/>
    <property type="evidence" value="ECO:0007669"/>
    <property type="project" value="UniProtKB-KW"/>
</dbReference>
<evidence type="ECO:0000313" key="6">
    <source>
        <dbReference type="EMBL" id="OGI95573.1"/>
    </source>
</evidence>
<dbReference type="EMBL" id="MFVE01000005">
    <property type="protein sequence ID" value="OGI95573.1"/>
    <property type="molecule type" value="Genomic_DNA"/>
</dbReference>
<dbReference type="InterPro" id="IPR050265">
    <property type="entry name" value="Fe/Mn_Superoxide_Dismutase"/>
</dbReference>
<evidence type="ECO:0000313" key="7">
    <source>
        <dbReference type="Proteomes" id="UP000178104"/>
    </source>
</evidence>
<dbReference type="Gene3D" id="1.10.287.990">
    <property type="entry name" value="Fe,Mn superoxide dismutase (SOD) domain"/>
    <property type="match status" value="1"/>
</dbReference>
<keyword evidence="3" id="KW-0479">Metal-binding</keyword>
<dbReference type="AlphaFoldDB" id="A0A1F6XNB2"/>
<evidence type="ECO:0000256" key="2">
    <source>
        <dbReference type="ARBA" id="ARBA00012682"/>
    </source>
</evidence>
<dbReference type="EC" id="1.15.1.1" evidence="2"/>
<comment type="caution">
    <text evidence="6">The sequence shown here is derived from an EMBL/GenBank/DDBJ whole genome shotgun (WGS) entry which is preliminary data.</text>
</comment>
<reference evidence="6 7" key="1">
    <citation type="journal article" date="2016" name="Nat. Commun.">
        <title>Thousands of microbial genomes shed light on interconnected biogeochemical processes in an aquifer system.</title>
        <authorList>
            <person name="Anantharaman K."/>
            <person name="Brown C.T."/>
            <person name="Hug L.A."/>
            <person name="Sharon I."/>
            <person name="Castelle C.J."/>
            <person name="Probst A.J."/>
            <person name="Thomas B.C."/>
            <person name="Singh A."/>
            <person name="Wilkins M.J."/>
            <person name="Karaoz U."/>
            <person name="Brodie E.L."/>
            <person name="Williams K.H."/>
            <person name="Hubbard S.S."/>
            <person name="Banfield J.F."/>
        </authorList>
    </citation>
    <scope>NUCLEOTIDE SEQUENCE [LARGE SCALE GENOMIC DNA]</scope>
</reference>
<evidence type="ECO:0000256" key="4">
    <source>
        <dbReference type="ARBA" id="ARBA00023002"/>
    </source>
</evidence>
<dbReference type="InterPro" id="IPR036314">
    <property type="entry name" value="SOD_C_sf"/>
</dbReference>
<dbReference type="PANTHER" id="PTHR11404:SF6">
    <property type="entry name" value="SUPEROXIDE DISMUTASE [MN], MITOCHONDRIAL"/>
    <property type="match status" value="1"/>
</dbReference>
<dbReference type="PANTHER" id="PTHR11404">
    <property type="entry name" value="SUPEROXIDE DISMUTASE 2"/>
    <property type="match status" value="1"/>
</dbReference>
<dbReference type="InterPro" id="IPR019832">
    <property type="entry name" value="Mn/Fe_SOD_C"/>
</dbReference>
<name>A0A1F6XNB2_9BACT</name>
<dbReference type="SUPFAM" id="SSF54719">
    <property type="entry name" value="Fe,Mn superoxide dismutase (SOD), C-terminal domain"/>
    <property type="match status" value="1"/>
</dbReference>
<keyword evidence="4" id="KW-0560">Oxidoreductase</keyword>
<dbReference type="Pfam" id="PF02777">
    <property type="entry name" value="Sod_Fe_C"/>
    <property type="match status" value="1"/>
</dbReference>
<feature type="domain" description="Manganese/iron superoxide dismutase C-terminal" evidence="5">
    <location>
        <begin position="92"/>
        <end position="191"/>
    </location>
</feature>
<dbReference type="GO" id="GO:0004784">
    <property type="term" value="F:superoxide dismutase activity"/>
    <property type="evidence" value="ECO:0007669"/>
    <property type="project" value="UniProtKB-EC"/>
</dbReference>
<comment type="similarity">
    <text evidence="1">Belongs to the iron/manganese superoxide dismutase family.</text>
</comment>
<accession>A0A1F6XNB2</accession>
<dbReference type="SUPFAM" id="SSF46609">
    <property type="entry name" value="Fe,Mn superoxide dismutase (SOD), N-terminal domain"/>
    <property type="match status" value="1"/>
</dbReference>
<evidence type="ECO:0000256" key="3">
    <source>
        <dbReference type="ARBA" id="ARBA00022723"/>
    </source>
</evidence>
<dbReference type="InterPro" id="IPR036324">
    <property type="entry name" value="Mn/Fe_SOD_N_sf"/>
</dbReference>